<dbReference type="PANTHER" id="PTHR31586">
    <property type="entry name" value="CYTOCHROME C OXIDASE PROTEIN 20"/>
    <property type="match status" value="1"/>
</dbReference>
<evidence type="ECO:0000256" key="6">
    <source>
        <dbReference type="ARBA" id="ARBA00022989"/>
    </source>
</evidence>
<evidence type="ECO:0000256" key="9">
    <source>
        <dbReference type="SAM" id="Phobius"/>
    </source>
</evidence>
<evidence type="ECO:0000313" key="10">
    <source>
        <dbReference type="EMBL" id="KAF2886812.1"/>
    </source>
</evidence>
<feature type="transmembrane region" description="Helical" evidence="9">
    <location>
        <begin position="50"/>
        <end position="68"/>
    </location>
</feature>
<protein>
    <recommendedName>
        <fullName evidence="3">Cytochrome c oxidase assembly protein COX20, mitochondrial</fullName>
    </recommendedName>
</protein>
<reference evidence="10" key="1">
    <citation type="submission" date="2019-08" db="EMBL/GenBank/DDBJ databases">
        <title>The genome of the North American firefly Photinus pyralis.</title>
        <authorList>
            <consortium name="Photinus pyralis genome working group"/>
            <person name="Fallon T.R."/>
            <person name="Sander Lower S.E."/>
            <person name="Weng J.-K."/>
        </authorList>
    </citation>
    <scope>NUCLEOTIDE SEQUENCE</scope>
    <source>
        <strain evidence="10">TRF0915ILg1</strain>
        <tissue evidence="10">Whole body</tissue>
    </source>
</reference>
<gene>
    <name evidence="10" type="ORF">ILUMI_19361</name>
</gene>
<organism evidence="10 11">
    <name type="scientific">Ignelater luminosus</name>
    <name type="common">Cucubano</name>
    <name type="synonym">Pyrophorus luminosus</name>
    <dbReference type="NCBI Taxonomy" id="2038154"/>
    <lineage>
        <taxon>Eukaryota</taxon>
        <taxon>Metazoa</taxon>
        <taxon>Ecdysozoa</taxon>
        <taxon>Arthropoda</taxon>
        <taxon>Hexapoda</taxon>
        <taxon>Insecta</taxon>
        <taxon>Pterygota</taxon>
        <taxon>Neoptera</taxon>
        <taxon>Endopterygota</taxon>
        <taxon>Coleoptera</taxon>
        <taxon>Polyphaga</taxon>
        <taxon>Elateriformia</taxon>
        <taxon>Elateroidea</taxon>
        <taxon>Elateridae</taxon>
        <taxon>Agrypninae</taxon>
        <taxon>Pyrophorini</taxon>
        <taxon>Ignelater</taxon>
    </lineage>
</organism>
<dbReference type="OrthoDB" id="14603at2759"/>
<keyword evidence="4 9" id="KW-0812">Transmembrane</keyword>
<evidence type="ECO:0000256" key="2">
    <source>
        <dbReference type="ARBA" id="ARBA00009575"/>
    </source>
</evidence>
<dbReference type="Pfam" id="PF12597">
    <property type="entry name" value="Cox20"/>
    <property type="match status" value="1"/>
</dbReference>
<evidence type="ECO:0000256" key="3">
    <source>
        <dbReference type="ARBA" id="ARBA00017689"/>
    </source>
</evidence>
<dbReference type="EMBL" id="VTPC01086347">
    <property type="protein sequence ID" value="KAF2886812.1"/>
    <property type="molecule type" value="Genomic_DNA"/>
</dbReference>
<evidence type="ECO:0000256" key="1">
    <source>
        <dbReference type="ARBA" id="ARBA00004273"/>
    </source>
</evidence>
<evidence type="ECO:0000313" key="11">
    <source>
        <dbReference type="Proteomes" id="UP000801492"/>
    </source>
</evidence>
<dbReference type="GO" id="GO:0005743">
    <property type="term" value="C:mitochondrial inner membrane"/>
    <property type="evidence" value="ECO:0007669"/>
    <property type="project" value="UniProtKB-SubCell"/>
</dbReference>
<feature type="transmembrane region" description="Helical" evidence="9">
    <location>
        <begin position="27"/>
        <end position="44"/>
    </location>
</feature>
<comment type="similarity">
    <text evidence="2">Belongs to the COX20 family.</text>
</comment>
<keyword evidence="11" id="KW-1185">Reference proteome</keyword>
<keyword evidence="6 9" id="KW-1133">Transmembrane helix</keyword>
<keyword evidence="5" id="KW-0999">Mitochondrion inner membrane</keyword>
<evidence type="ECO:0000256" key="8">
    <source>
        <dbReference type="ARBA" id="ARBA00023136"/>
    </source>
</evidence>
<dbReference type="InterPro" id="IPR022533">
    <property type="entry name" value="Cox20"/>
</dbReference>
<dbReference type="Proteomes" id="UP000801492">
    <property type="component" value="Unassembled WGS sequence"/>
</dbReference>
<dbReference type="AlphaFoldDB" id="A0A8K0G3B0"/>
<dbReference type="GO" id="GO:0033617">
    <property type="term" value="P:mitochondrial respiratory chain complex IV assembly"/>
    <property type="evidence" value="ECO:0007669"/>
    <property type="project" value="InterPro"/>
</dbReference>
<sequence length="113" mass="12968">MTGPSSEKGIVIFGRDITKIPCFRNSFLYGICGGITCGLARFMFTSRVKSATDFAVASFAVITMGYWFQCRYEYSKTKFEMDKMKYLLQNHMMYEGMNKEEANSIDDNKLEDV</sequence>
<name>A0A8K0G3B0_IGNLU</name>
<evidence type="ECO:0000256" key="4">
    <source>
        <dbReference type="ARBA" id="ARBA00022692"/>
    </source>
</evidence>
<dbReference type="PANTHER" id="PTHR31586:SF1">
    <property type="entry name" value="CYTOCHROME C OXIDASE ASSEMBLY PROTEIN COX20, MITOCHONDRIAL"/>
    <property type="match status" value="1"/>
</dbReference>
<evidence type="ECO:0000256" key="7">
    <source>
        <dbReference type="ARBA" id="ARBA00023128"/>
    </source>
</evidence>
<accession>A0A8K0G3B0</accession>
<keyword evidence="7" id="KW-0496">Mitochondrion</keyword>
<dbReference type="PRINTS" id="PR02049">
    <property type="entry name" value="PROTEINF36A"/>
</dbReference>
<evidence type="ECO:0000256" key="5">
    <source>
        <dbReference type="ARBA" id="ARBA00022792"/>
    </source>
</evidence>
<keyword evidence="8 9" id="KW-0472">Membrane</keyword>
<comment type="subcellular location">
    <subcellularLocation>
        <location evidence="1">Mitochondrion inner membrane</location>
    </subcellularLocation>
</comment>
<proteinExistence type="inferred from homology"/>
<comment type="caution">
    <text evidence="10">The sequence shown here is derived from an EMBL/GenBank/DDBJ whole genome shotgun (WGS) entry which is preliminary data.</text>
</comment>